<dbReference type="Proteomes" id="UP000076154">
    <property type="component" value="Unassembled WGS sequence"/>
</dbReference>
<sequence length="202" mass="22844">MSDPPTTPKPATQRSSKHNYEQLPEAFRPPRKRKTGLRDGGEPLIQLLPVPTLPRGLLPKVGFHYQPPRFYYGWPCGMARLQELREVHPDIISLFRSSDVIDVPIVIGNIKRYTAKNLEITSFVPHFSPIADPALYGLALADSYFVGCKRPPQADVKKFQQWLGIKEDPLWYLDGTKNCASWGYSHVSRDGDRYALRGQGPS</sequence>
<organism evidence="2 3">
    <name type="scientific">Hypsizygus marmoreus</name>
    <name type="common">White beech mushroom</name>
    <name type="synonym">Agaricus marmoreus</name>
    <dbReference type="NCBI Taxonomy" id="39966"/>
    <lineage>
        <taxon>Eukaryota</taxon>
        <taxon>Fungi</taxon>
        <taxon>Dikarya</taxon>
        <taxon>Basidiomycota</taxon>
        <taxon>Agaricomycotina</taxon>
        <taxon>Agaricomycetes</taxon>
        <taxon>Agaricomycetidae</taxon>
        <taxon>Agaricales</taxon>
        <taxon>Tricholomatineae</taxon>
        <taxon>Lyophyllaceae</taxon>
        <taxon>Hypsizygus</taxon>
    </lineage>
</organism>
<gene>
    <name evidence="2" type="ORF">Hypma_013953</name>
</gene>
<evidence type="ECO:0000313" key="3">
    <source>
        <dbReference type="Proteomes" id="UP000076154"/>
    </source>
</evidence>
<feature type="region of interest" description="Disordered" evidence="1">
    <location>
        <begin position="1"/>
        <end position="40"/>
    </location>
</feature>
<protein>
    <submittedName>
        <fullName evidence="2">Uncharacterized protein</fullName>
    </submittedName>
</protein>
<evidence type="ECO:0000256" key="1">
    <source>
        <dbReference type="SAM" id="MobiDB-lite"/>
    </source>
</evidence>
<dbReference type="EMBL" id="LUEZ02000009">
    <property type="protein sequence ID" value="RDB29874.1"/>
    <property type="molecule type" value="Genomic_DNA"/>
</dbReference>
<proteinExistence type="predicted"/>
<keyword evidence="3" id="KW-1185">Reference proteome</keyword>
<dbReference type="AlphaFoldDB" id="A0A369KDR7"/>
<dbReference type="OrthoDB" id="3068837at2759"/>
<dbReference type="InParanoid" id="A0A369KDR7"/>
<comment type="caution">
    <text evidence="2">The sequence shown here is derived from an EMBL/GenBank/DDBJ whole genome shotgun (WGS) entry which is preliminary data.</text>
</comment>
<accession>A0A369KDR7</accession>
<reference evidence="2" key="1">
    <citation type="submission" date="2018-04" db="EMBL/GenBank/DDBJ databases">
        <title>Whole genome sequencing of Hypsizygus marmoreus.</title>
        <authorList>
            <person name="Choi I.-G."/>
            <person name="Min B."/>
            <person name="Kim J.-G."/>
            <person name="Kim S."/>
            <person name="Oh Y.-L."/>
            <person name="Kong W.-S."/>
            <person name="Park H."/>
            <person name="Jeong J."/>
            <person name="Song E.-S."/>
        </authorList>
    </citation>
    <scope>NUCLEOTIDE SEQUENCE [LARGE SCALE GENOMIC DNA]</scope>
    <source>
        <strain evidence="2">51987-8</strain>
    </source>
</reference>
<evidence type="ECO:0000313" key="2">
    <source>
        <dbReference type="EMBL" id="RDB29874.1"/>
    </source>
</evidence>
<name>A0A369KDR7_HYPMA</name>